<dbReference type="RefSeq" id="WP_263060961.1">
    <property type="nucleotide sequence ID" value="NZ_JAOUSE010000005.1"/>
</dbReference>
<dbReference type="Proteomes" id="UP001208656">
    <property type="component" value="Unassembled WGS sequence"/>
</dbReference>
<name>A0ABT2WCL6_9BACI</name>
<gene>
    <name evidence="1" type="ORF">OEV82_02975</name>
</gene>
<accession>A0ABT2WCL6</accession>
<evidence type="ECO:0000313" key="1">
    <source>
        <dbReference type="EMBL" id="MCU9593418.1"/>
    </source>
</evidence>
<dbReference type="EMBL" id="JAOUSE010000005">
    <property type="protein sequence ID" value="MCU9593418.1"/>
    <property type="molecule type" value="Genomic_DNA"/>
</dbReference>
<organism evidence="1 2">
    <name type="scientific">Pallidibacillus thermolactis</name>
    <dbReference type="NCBI Taxonomy" id="251051"/>
    <lineage>
        <taxon>Bacteria</taxon>
        <taxon>Bacillati</taxon>
        <taxon>Bacillota</taxon>
        <taxon>Bacilli</taxon>
        <taxon>Bacillales</taxon>
        <taxon>Bacillaceae</taxon>
        <taxon>Pallidibacillus</taxon>
    </lineage>
</organism>
<keyword evidence="2" id="KW-1185">Reference proteome</keyword>
<sequence length="154" mass="17603">MTKTDFLENLIGREVYINGNANKKGPDALSGTLLDCKKDYMVVYTDKGVQYLRRDHIKTIAENFSNSNNQQNNSNDDVEFLKANSFHDLLKKSRYKYCVVSSGGPNKVQGILEDADENFVSIVTEDEYVRLPLFHVRSINFSVQNNNKNDKNNK</sequence>
<protein>
    <recommendedName>
        <fullName evidence="3">Spore coat protein</fullName>
    </recommendedName>
</protein>
<evidence type="ECO:0008006" key="3">
    <source>
        <dbReference type="Google" id="ProtNLM"/>
    </source>
</evidence>
<comment type="caution">
    <text evidence="1">The sequence shown here is derived from an EMBL/GenBank/DDBJ whole genome shotgun (WGS) entry which is preliminary data.</text>
</comment>
<evidence type="ECO:0000313" key="2">
    <source>
        <dbReference type="Proteomes" id="UP001208656"/>
    </source>
</evidence>
<proteinExistence type="predicted"/>
<reference evidence="1 2" key="1">
    <citation type="submission" date="2022-10" db="EMBL/GenBank/DDBJ databases">
        <title>Description of Fervidibacillus gen. nov. in the family Fervidibacillaceae fam. nov. with two species, Fervidibacillus albus sp. nov., and Fervidibacillus halotolerans sp. nov., isolated from tidal flat sediments.</title>
        <authorList>
            <person name="Kwon K.K."/>
            <person name="Yang S.-H."/>
        </authorList>
    </citation>
    <scope>NUCLEOTIDE SEQUENCE [LARGE SCALE GENOMIC DNA]</scope>
    <source>
        <strain evidence="1 2">DSM 23332</strain>
    </source>
</reference>